<proteinExistence type="predicted"/>
<sequence length="914" mass="100397">MSLENIVRSVSGRLSLREPQTESLRRLHWAVDQVPALRDSQARSPAELKAMQDALTGQFPTLADFERDFPSLCFALATGVGKTRLMGAFISYLHAAYGYKHFFVLAPNLTIYDKLIGDFSPNSPKYVFKGIAEFASTPPEVITGDNYEQRGSRSLLGGIEVNIFNISKINSEVRGGKSPKIKRLSEYLGQSYFEYLAGLDDLVLIMDESHRYRASAGIRSLNELRPLLGLELTATPFVEGTGGRTTPFRNVVMDYPLARAIADGFVKEPAVVTQQNFDPSAHSAGALETIKLQDGVRVHEETKVHLLTYAQQTGQKLVKPFMLVIARDTTHAAALMANIEADAFFAGRYRGKVIQVDSSRSGADEEEMIRRLLAVESYDEPTEIVIHVNMLKEGWDVTNLYTIVPLRAANARTLIEQSIGRGLRLPYGRKTGVDAVDRLNIIAHDRFQEVIDAAGRGDSPIRMQTLVLTPDTGTGSSLKSISVQPMVNAMLGTLAKGTTPIPGAAGDGAQYGTSAPRLVLHTGEERQIAQVAMDVIAEISREKRQGLSLVPSSAALTQTAIQQQIVQRVQERLLPKQGDLLATAAASPLADIVQKTVAVLVEHTIDIPRISVVPKGPVKSGYKLFQLDLSKMNFQPQDMALVGQGLKTGKQVLYGQSSTVMESQLENYIVRELINYDDVSYDEHAELIHELSVQAVAHFRTYLRSDNELHNILGNYGKTLAENIHLQMALHYYEDISESEVVISQGFTPLKHCAFTAEGDILPLHQAPDEKGKIAQYVYGGFSKCAYPVQKFHSDTERVLACVLERDALCWFRPVAGQFNIYYRSGANQPEYVPDFVAATADHNLIIETKAAKDMTASDVKAKADAAATWCRNASAYSQAQGGKPWKYLLLPHDAVAHNATVSALAGRYSVASS</sequence>
<dbReference type="GO" id="GO:0016787">
    <property type="term" value="F:hydrolase activity"/>
    <property type="evidence" value="ECO:0007669"/>
    <property type="project" value="InterPro"/>
</dbReference>
<dbReference type="Proteomes" id="UP000697998">
    <property type="component" value="Unassembled WGS sequence"/>
</dbReference>
<reference evidence="2 3" key="1">
    <citation type="submission" date="2020-10" db="EMBL/GenBank/DDBJ databases">
        <title>Connecting structure to function with the recovery of over 1000 high-quality activated sludge metagenome-assembled genomes encoding full-length rRNA genes using long-read sequencing.</title>
        <authorList>
            <person name="Singleton C.M."/>
            <person name="Petriglieri F."/>
            <person name="Kristensen J.M."/>
            <person name="Kirkegaard R.H."/>
            <person name="Michaelsen T.Y."/>
            <person name="Andersen M.H."/>
            <person name="Karst S.M."/>
            <person name="Dueholm M.S."/>
            <person name="Nielsen P.H."/>
            <person name="Albertsen M."/>
        </authorList>
    </citation>
    <scope>NUCLEOTIDE SEQUENCE [LARGE SCALE GENOMIC DNA]</scope>
    <source>
        <strain evidence="2">EsbW_18-Q3-R4-48_BATAC.285</strain>
    </source>
</reference>
<dbReference type="InterPro" id="IPR050742">
    <property type="entry name" value="Helicase_Restrict-Modif_Enz"/>
</dbReference>
<evidence type="ECO:0000259" key="1">
    <source>
        <dbReference type="Pfam" id="PF04851"/>
    </source>
</evidence>
<dbReference type="Gene3D" id="3.40.50.300">
    <property type="entry name" value="P-loop containing nucleotide triphosphate hydrolases"/>
    <property type="match status" value="2"/>
</dbReference>
<dbReference type="InterPro" id="IPR006935">
    <property type="entry name" value="Helicase/UvrB_N"/>
</dbReference>
<feature type="domain" description="Helicase/UvrB N-terminal" evidence="1">
    <location>
        <begin position="15"/>
        <end position="237"/>
    </location>
</feature>
<dbReference type="InterPro" id="IPR027417">
    <property type="entry name" value="P-loop_NTPase"/>
</dbReference>
<keyword evidence="2" id="KW-0067">ATP-binding</keyword>
<dbReference type="GO" id="GO:0004386">
    <property type="term" value="F:helicase activity"/>
    <property type="evidence" value="ECO:0007669"/>
    <property type="project" value="UniProtKB-KW"/>
</dbReference>
<dbReference type="AlphaFoldDB" id="A0A935Q1T7"/>
<organism evidence="2 3">
    <name type="scientific">Candidatus Accumulibacter proximus</name>
    <dbReference type="NCBI Taxonomy" id="2954385"/>
    <lineage>
        <taxon>Bacteria</taxon>
        <taxon>Pseudomonadati</taxon>
        <taxon>Pseudomonadota</taxon>
        <taxon>Betaproteobacteria</taxon>
        <taxon>Candidatus Accumulibacter</taxon>
    </lineage>
</organism>
<dbReference type="Pfam" id="PF04851">
    <property type="entry name" value="ResIII"/>
    <property type="match status" value="1"/>
</dbReference>
<gene>
    <name evidence="2" type="ORF">IPJ27_17975</name>
</gene>
<keyword evidence="2" id="KW-0547">Nucleotide-binding</keyword>
<dbReference type="PANTHER" id="PTHR47396">
    <property type="entry name" value="TYPE I RESTRICTION ENZYME ECOKI R PROTEIN"/>
    <property type="match status" value="1"/>
</dbReference>
<dbReference type="GO" id="GO:0005829">
    <property type="term" value="C:cytosol"/>
    <property type="evidence" value="ECO:0007669"/>
    <property type="project" value="TreeGrafter"/>
</dbReference>
<keyword evidence="2" id="KW-0378">Hydrolase</keyword>
<evidence type="ECO:0000313" key="2">
    <source>
        <dbReference type="EMBL" id="MBK7676487.1"/>
    </source>
</evidence>
<keyword evidence="2" id="KW-0347">Helicase</keyword>
<dbReference type="PANTHER" id="PTHR47396:SF1">
    <property type="entry name" value="ATP-DEPENDENT HELICASE IRC3-RELATED"/>
    <property type="match status" value="1"/>
</dbReference>
<dbReference type="GO" id="GO:0003677">
    <property type="term" value="F:DNA binding"/>
    <property type="evidence" value="ECO:0007669"/>
    <property type="project" value="InterPro"/>
</dbReference>
<name>A0A935Q1T7_9PROT</name>
<dbReference type="EMBL" id="JADJMH010000020">
    <property type="protein sequence ID" value="MBK7676487.1"/>
    <property type="molecule type" value="Genomic_DNA"/>
</dbReference>
<dbReference type="GO" id="GO:0005524">
    <property type="term" value="F:ATP binding"/>
    <property type="evidence" value="ECO:0007669"/>
    <property type="project" value="InterPro"/>
</dbReference>
<dbReference type="SUPFAM" id="SSF52540">
    <property type="entry name" value="P-loop containing nucleoside triphosphate hydrolases"/>
    <property type="match status" value="2"/>
</dbReference>
<comment type="caution">
    <text evidence="2">The sequence shown here is derived from an EMBL/GenBank/DDBJ whole genome shotgun (WGS) entry which is preliminary data.</text>
</comment>
<evidence type="ECO:0000313" key="3">
    <source>
        <dbReference type="Proteomes" id="UP000697998"/>
    </source>
</evidence>
<protein>
    <submittedName>
        <fullName evidence="2">DEAD/DEAH box helicase family protein</fullName>
    </submittedName>
</protein>
<accession>A0A935Q1T7</accession>